<evidence type="ECO:0000313" key="4">
    <source>
        <dbReference type="Proteomes" id="UP000000235"/>
    </source>
</evidence>
<name>A4X926_SALTO</name>
<keyword evidence="4" id="KW-1185">Reference proteome</keyword>
<dbReference type="Gene3D" id="3.40.50.300">
    <property type="entry name" value="P-loop containing nucleotide triphosphate hydrolases"/>
    <property type="match status" value="1"/>
</dbReference>
<accession>A4X926</accession>
<dbReference type="GO" id="GO:0005524">
    <property type="term" value="F:ATP binding"/>
    <property type="evidence" value="ECO:0007669"/>
    <property type="project" value="TreeGrafter"/>
</dbReference>
<dbReference type="SUPFAM" id="SSF52540">
    <property type="entry name" value="P-loop containing nucleoside triphosphate hydrolases"/>
    <property type="match status" value="1"/>
</dbReference>
<evidence type="ECO:0000256" key="1">
    <source>
        <dbReference type="ARBA" id="ARBA00022737"/>
    </source>
</evidence>
<evidence type="ECO:0000313" key="3">
    <source>
        <dbReference type="EMBL" id="ABP55383.1"/>
    </source>
</evidence>
<gene>
    <name evidence="3" type="ordered locus">Strop_2945</name>
</gene>
<dbReference type="Proteomes" id="UP000000235">
    <property type="component" value="Chromosome"/>
</dbReference>
<feature type="compositionally biased region" description="Gly residues" evidence="2">
    <location>
        <begin position="67"/>
        <end position="80"/>
    </location>
</feature>
<evidence type="ECO:0000256" key="2">
    <source>
        <dbReference type="SAM" id="MobiDB-lite"/>
    </source>
</evidence>
<organism evidence="3 4">
    <name type="scientific">Salinispora tropica (strain ATCC BAA-916 / DSM 44818 / JCM 13857 / NBRC 105044 / CNB-440)</name>
    <dbReference type="NCBI Taxonomy" id="369723"/>
    <lineage>
        <taxon>Bacteria</taxon>
        <taxon>Bacillati</taxon>
        <taxon>Actinomycetota</taxon>
        <taxon>Actinomycetes</taxon>
        <taxon>Micromonosporales</taxon>
        <taxon>Micromonosporaceae</taxon>
        <taxon>Salinispora</taxon>
    </lineage>
</organism>
<dbReference type="PANTHER" id="PTHR19211">
    <property type="entry name" value="ATP-BINDING TRANSPORT PROTEIN-RELATED"/>
    <property type="match status" value="1"/>
</dbReference>
<dbReference type="PANTHER" id="PTHR19211:SF6">
    <property type="entry name" value="BLL7188 PROTEIN"/>
    <property type="match status" value="1"/>
</dbReference>
<protein>
    <recommendedName>
        <fullName evidence="5">ABC transporter domain-containing protein</fullName>
    </recommendedName>
</protein>
<feature type="region of interest" description="Disordered" evidence="2">
    <location>
        <begin position="65"/>
        <end position="111"/>
    </location>
</feature>
<keyword evidence="1" id="KW-0677">Repeat</keyword>
<dbReference type="HOGENOM" id="CLU_2156594_0_0_11"/>
<proteinExistence type="predicted"/>
<dbReference type="eggNOG" id="COG0488">
    <property type="taxonomic scope" value="Bacteria"/>
</dbReference>
<dbReference type="InterPro" id="IPR027417">
    <property type="entry name" value="P-loop_NTPase"/>
</dbReference>
<sequence>MGTLGGGQIVALGLAAQLLHRPDVLLLDEATNILDLVGVQQLETALQAYRGAFVVVSHDERRLTELGSGGGCGSTTGGYGSSPPLTATDPVRGGSDVGGSDQVRGSGVARR</sequence>
<evidence type="ECO:0008006" key="5">
    <source>
        <dbReference type="Google" id="ProtNLM"/>
    </source>
</evidence>
<dbReference type="EMBL" id="CP000667">
    <property type="protein sequence ID" value="ABP55383.1"/>
    <property type="molecule type" value="Genomic_DNA"/>
</dbReference>
<dbReference type="AlphaFoldDB" id="A4X926"/>
<dbReference type="PATRIC" id="fig|369723.5.peg.3033"/>
<dbReference type="STRING" id="369723.Strop_2945"/>
<dbReference type="KEGG" id="stp:Strop_2945"/>
<dbReference type="InterPro" id="IPR050611">
    <property type="entry name" value="ABCF"/>
</dbReference>
<reference evidence="4" key="1">
    <citation type="journal article" date="2007" name="Proc. Natl. Acad. Sci. U.S.A.">
        <title>Genome sequencing reveals complex secondary metabolome in the marine actinomycete Salinispora tropica.</title>
        <authorList>
            <person name="Udwary D.W."/>
            <person name="Zeigler L."/>
            <person name="Asolkar R.N."/>
            <person name="Singan V."/>
            <person name="Lapidus A."/>
            <person name="Fenical W."/>
            <person name="Jensen P.R."/>
            <person name="Moore B.S."/>
        </authorList>
    </citation>
    <scope>NUCLEOTIDE SEQUENCE [LARGE SCALE GENOMIC DNA]</scope>
    <source>
        <strain evidence="4">ATCC BAA-916 / DSM 44818 / CNB-440</strain>
    </source>
</reference>